<feature type="signal peptide" evidence="2">
    <location>
        <begin position="1"/>
        <end position="20"/>
    </location>
</feature>
<dbReference type="Proteomes" id="UP000295703">
    <property type="component" value="Unassembled WGS sequence"/>
</dbReference>
<keyword evidence="4" id="KW-1185">Reference proteome</keyword>
<reference evidence="3 4" key="1">
    <citation type="submission" date="2018-12" db="EMBL/GenBank/DDBJ databases">
        <title>Genome sequence and assembly of Colletotrichum trifolii.</title>
        <authorList>
            <person name="Gan P."/>
            <person name="Shirasu K."/>
        </authorList>
    </citation>
    <scope>NUCLEOTIDE SEQUENCE [LARGE SCALE GENOMIC DNA]</scope>
    <source>
        <strain evidence="3 4">543-2</strain>
    </source>
</reference>
<dbReference type="CDD" id="cd00920">
    <property type="entry name" value="Cupredoxin"/>
    <property type="match status" value="1"/>
</dbReference>
<feature type="compositionally biased region" description="Basic and acidic residues" evidence="1">
    <location>
        <begin position="643"/>
        <end position="653"/>
    </location>
</feature>
<dbReference type="AlphaFoldDB" id="A0A4R8RX03"/>
<evidence type="ECO:0000313" key="4">
    <source>
        <dbReference type="Proteomes" id="UP000295703"/>
    </source>
</evidence>
<dbReference type="InterPro" id="IPR052953">
    <property type="entry name" value="Ser-rich/MCO-related"/>
</dbReference>
<proteinExistence type="predicted"/>
<accession>A0A4R8RX03</accession>
<feature type="compositionally biased region" description="Acidic residues" evidence="1">
    <location>
        <begin position="226"/>
        <end position="247"/>
    </location>
</feature>
<feature type="compositionally biased region" description="Acidic residues" evidence="1">
    <location>
        <begin position="654"/>
        <end position="679"/>
    </location>
</feature>
<gene>
    <name evidence="3" type="ORF">CTRI78_v002655</name>
</gene>
<feature type="chain" id="PRO_5020545675" evidence="2">
    <location>
        <begin position="21"/>
        <end position="809"/>
    </location>
</feature>
<evidence type="ECO:0000256" key="1">
    <source>
        <dbReference type="SAM" id="MobiDB-lite"/>
    </source>
</evidence>
<organism evidence="3 4">
    <name type="scientific">Colletotrichum trifolii</name>
    <dbReference type="NCBI Taxonomy" id="5466"/>
    <lineage>
        <taxon>Eukaryota</taxon>
        <taxon>Fungi</taxon>
        <taxon>Dikarya</taxon>
        <taxon>Ascomycota</taxon>
        <taxon>Pezizomycotina</taxon>
        <taxon>Sordariomycetes</taxon>
        <taxon>Hypocreomycetidae</taxon>
        <taxon>Glomerellales</taxon>
        <taxon>Glomerellaceae</taxon>
        <taxon>Colletotrichum</taxon>
        <taxon>Colletotrichum orbiculare species complex</taxon>
    </lineage>
</organism>
<feature type="region of interest" description="Disordered" evidence="1">
    <location>
        <begin position="643"/>
        <end position="679"/>
    </location>
</feature>
<feature type="compositionally biased region" description="Basic and acidic residues" evidence="1">
    <location>
        <begin position="248"/>
        <end position="259"/>
    </location>
</feature>
<dbReference type="PANTHER" id="PTHR34883">
    <property type="entry name" value="SERINE-RICH PROTEIN, PUTATIVE-RELATED-RELATED"/>
    <property type="match status" value="1"/>
</dbReference>
<dbReference type="PANTHER" id="PTHR34883:SF15">
    <property type="entry name" value="EXTRACELLULAR SERINE-RICH PROTEIN"/>
    <property type="match status" value="1"/>
</dbReference>
<protein>
    <submittedName>
        <fullName evidence="3">Extracellular serine-rich protein</fullName>
    </submittedName>
</protein>
<evidence type="ECO:0000313" key="3">
    <source>
        <dbReference type="EMBL" id="TDZ67764.1"/>
    </source>
</evidence>
<comment type="caution">
    <text evidence="3">The sequence shown here is derived from an EMBL/GenBank/DDBJ whole genome shotgun (WGS) entry which is preliminary data.</text>
</comment>
<name>A0A4R8RX03_COLTR</name>
<dbReference type="InterPro" id="IPR008972">
    <property type="entry name" value="Cupredoxin"/>
</dbReference>
<evidence type="ECO:0000256" key="2">
    <source>
        <dbReference type="SAM" id="SignalP"/>
    </source>
</evidence>
<sequence length="809" mass="91740">MFSFKTLTAVVLASAATVLGAPTTTAGTKTPSRTTHLTGVTHSVVAGLGGLRFDPDNVVAEVGDVVEWHFLPRNHSIAQSNFADPCEPLADGTGFFSGFNFFAPEGQADDVFQIVVGDKKTIWYYCAQNVGQHCKNGMVGVINQNFDNQAVSLAKHKELAAKKGDAIIPPVQQALPPELIDKIVGFLPVSLADEQHPPPEKPRWHIVRHLPLPRRRHRDRHRNIEEPDSDSEISDPDADSDYDGLDDNTERRWSEEQHSSDTPPAHHAKSYVRPAIATVSKAFQMAVERRTFRNLRLLCRDVLILGSMTRENPHRREFIKQIVYVVHVVGSNGRTYENIDDCKRNNKLVGAAVWRLMRYLASPSSPCSVALTILITTPVCEAWGSPDQPRDYDDQEQPIDPRSDVYGFSYARPYANEWDALSPVSCVKSIEFETDIHERQFHPAAILQLTKLFRQLESATFAYYEPYHLDKFRRDMGYEFLESLQAFNFGSTAREANIHIMSPHYVPDRRLKDFTVDGVDLLLVELHRVVRNLSKFHYHGRLHHSFFIPSPEPHLVFPWHFMTHLNITFDLASPEGLWYLKPPRDYVFPSPVPSEILIDADPPSASQGQDDRVAAELALARSNEGFSWQYLLWVLSGAREDAAGDVPAEHSEDPEGDGYVDDGEVEEEEGEGDDDEELQWEERTPIHLVVNEEAMKPLLAALLQAMMRMDSLTHMELRAAKIAHGWPEPWFIRYQGPKETAGPSLYNKWKKEAYINPAEGAKASFYFHTRCWRPSPDLAERFVEVGWERCERDTILLFAHDEDGKAQYS</sequence>
<dbReference type="Gene3D" id="2.60.40.420">
    <property type="entry name" value="Cupredoxins - blue copper proteins"/>
    <property type="match status" value="1"/>
</dbReference>
<dbReference type="SUPFAM" id="SSF49503">
    <property type="entry name" value="Cupredoxins"/>
    <property type="match status" value="1"/>
</dbReference>
<dbReference type="EMBL" id="RYZW01000015">
    <property type="protein sequence ID" value="TDZ67764.1"/>
    <property type="molecule type" value="Genomic_DNA"/>
</dbReference>
<feature type="region of interest" description="Disordered" evidence="1">
    <location>
        <begin position="215"/>
        <end position="269"/>
    </location>
</feature>
<dbReference type="STRING" id="5466.A0A4R8RX03"/>
<keyword evidence="2" id="KW-0732">Signal</keyword>